<evidence type="ECO:0000256" key="2">
    <source>
        <dbReference type="SAM" id="SignalP"/>
    </source>
</evidence>
<evidence type="ECO:0000313" key="3">
    <source>
        <dbReference type="EMBL" id="MFD2611221.1"/>
    </source>
</evidence>
<gene>
    <name evidence="3" type="ORF">ACFSUF_02160</name>
</gene>
<feature type="region of interest" description="Disordered" evidence="1">
    <location>
        <begin position="213"/>
        <end position="345"/>
    </location>
</feature>
<evidence type="ECO:0000256" key="1">
    <source>
        <dbReference type="SAM" id="MobiDB-lite"/>
    </source>
</evidence>
<keyword evidence="4" id="KW-1185">Reference proteome</keyword>
<keyword evidence="3" id="KW-0449">Lipoprotein</keyword>
<feature type="chain" id="PRO_5047502752" evidence="2">
    <location>
        <begin position="20"/>
        <end position="457"/>
    </location>
</feature>
<evidence type="ECO:0000313" key="4">
    <source>
        <dbReference type="Proteomes" id="UP001597541"/>
    </source>
</evidence>
<protein>
    <submittedName>
        <fullName evidence="3">Outer membrane lipoprotein carrier protein LolA</fullName>
    </submittedName>
</protein>
<dbReference type="InterPro" id="IPR029046">
    <property type="entry name" value="LolA/LolB/LppX"/>
</dbReference>
<dbReference type="Gene3D" id="2.50.20.10">
    <property type="entry name" value="Lipoprotein localisation LolA/LolB/LppX"/>
    <property type="match status" value="1"/>
</dbReference>
<proteinExistence type="predicted"/>
<accession>A0ABW5P8K0</accession>
<keyword evidence="2" id="KW-0732">Signal</keyword>
<dbReference type="PANTHER" id="PTHR37507">
    <property type="entry name" value="SPORULATION PROTEIN YDCC"/>
    <property type="match status" value="1"/>
</dbReference>
<dbReference type="EMBL" id="JBHUME010000002">
    <property type="protein sequence ID" value="MFD2611221.1"/>
    <property type="molecule type" value="Genomic_DNA"/>
</dbReference>
<dbReference type="InterPro" id="IPR052944">
    <property type="entry name" value="Sporulation_related"/>
</dbReference>
<feature type="compositionally biased region" description="Acidic residues" evidence="1">
    <location>
        <begin position="283"/>
        <end position="295"/>
    </location>
</feature>
<comment type="caution">
    <text evidence="3">The sequence shown here is derived from an EMBL/GenBank/DDBJ whole genome shotgun (WGS) entry which is preliminary data.</text>
</comment>
<feature type="compositionally biased region" description="Low complexity" evidence="1">
    <location>
        <begin position="237"/>
        <end position="249"/>
    </location>
</feature>
<dbReference type="PROSITE" id="PS51257">
    <property type="entry name" value="PROKAR_LIPOPROTEIN"/>
    <property type="match status" value="1"/>
</dbReference>
<sequence>MRKVAWILAMVMCVSVFLAACGTKDASGVVKDLEGKAKKLDSYQGSGTMKLYTGQQPQEYNVEVWYQQPHYYRISLTNEKKDISQIVLRNDDGVFVLTPHLNKSFRFQSNWPENQGQVYLYQTLVQSILMDQTRQFASDKEYYMFDVVANYQNGSLARQKIWLDKKNYAPQKVQVSDANANVVVEVNFNQFDFGKKFEKDSFSMQRNMTASSLESIPTLEEENEGTEPVVAGEQDGKGNNAAAGSSADNQADDPNAENSDAPAKDPNAENSDAPAKDPSGNASEEDGDSPQDADDTQGKADDAAKGNEEGTPSDKNDDATSKADEGQGTSAGEEDGQASKPDKTAQSMAVLEPEYLPEGVVKKDESQIKLGENNAVMMRYTGEYNYTLIQTVPQDHTVTSVPGKLLDLGYTFGVLTGTDMRTLIWTHNGSEFRLSSGELTDDDMIRIAQSVQGEIGK</sequence>
<dbReference type="PANTHER" id="PTHR37507:SF2">
    <property type="entry name" value="SPORULATION PROTEIN YDCC"/>
    <property type="match status" value="1"/>
</dbReference>
<feature type="signal peptide" evidence="2">
    <location>
        <begin position="1"/>
        <end position="19"/>
    </location>
</feature>
<dbReference type="SUPFAM" id="SSF89392">
    <property type="entry name" value="Prokaryotic lipoproteins and lipoprotein localization factors"/>
    <property type="match status" value="1"/>
</dbReference>
<feature type="compositionally biased region" description="Basic and acidic residues" evidence="1">
    <location>
        <begin position="296"/>
        <end position="325"/>
    </location>
</feature>
<name>A0ABW5P8K0_9BACL</name>
<reference evidence="4" key="1">
    <citation type="journal article" date="2019" name="Int. J. Syst. Evol. Microbiol.">
        <title>The Global Catalogue of Microorganisms (GCM) 10K type strain sequencing project: providing services to taxonomists for standard genome sequencing and annotation.</title>
        <authorList>
            <consortium name="The Broad Institute Genomics Platform"/>
            <consortium name="The Broad Institute Genome Sequencing Center for Infectious Disease"/>
            <person name="Wu L."/>
            <person name="Ma J."/>
        </authorList>
    </citation>
    <scope>NUCLEOTIDE SEQUENCE [LARGE SCALE GENOMIC DNA]</scope>
    <source>
        <strain evidence="4">KCTC 3950</strain>
    </source>
</reference>
<dbReference type="RefSeq" id="WP_377599638.1">
    <property type="nucleotide sequence ID" value="NZ_JBHUME010000002.1"/>
</dbReference>
<dbReference type="Proteomes" id="UP001597541">
    <property type="component" value="Unassembled WGS sequence"/>
</dbReference>
<organism evidence="3 4">
    <name type="scientific">Paenibacillus gansuensis</name>
    <dbReference type="NCBI Taxonomy" id="306542"/>
    <lineage>
        <taxon>Bacteria</taxon>
        <taxon>Bacillati</taxon>
        <taxon>Bacillota</taxon>
        <taxon>Bacilli</taxon>
        <taxon>Bacillales</taxon>
        <taxon>Paenibacillaceae</taxon>
        <taxon>Paenibacillus</taxon>
    </lineage>
</organism>